<comment type="similarity">
    <text evidence="1">Belongs to the gemin-2 family.</text>
</comment>
<dbReference type="Proteomes" id="UP000790833">
    <property type="component" value="Unassembled WGS sequence"/>
</dbReference>
<keyword evidence="3" id="KW-1185">Reference proteome</keyword>
<evidence type="ECO:0000256" key="1">
    <source>
        <dbReference type="ARBA" id="ARBA00025758"/>
    </source>
</evidence>
<dbReference type="PANTHER" id="PTHR12794">
    <property type="entry name" value="GEMIN2"/>
    <property type="match status" value="1"/>
</dbReference>
<proteinExistence type="inferred from homology"/>
<dbReference type="Pfam" id="PF04938">
    <property type="entry name" value="SIP1"/>
    <property type="match status" value="1"/>
</dbReference>
<gene>
    <name evidence="2" type="ORF">KQ657_005076</name>
</gene>
<sequence length="251" mass="28449">MSLPTLEGPIDEQFGQLSAFPLPEGDTVDQDTQDAYTYLASVRKQAESETSVFYSVRRDLLALEDGEQIGNDTKELYSDQHNSKNNEKEIEPLVQWQFNFQTEFKSIKAELTQLQRLGRLTPRSWPEPIPSTGKQWRTAMLDQSPPPIAHFFSLDHSTTLRLVVYATKWLSTGTRISLSKWIWCLLIRLDTPLDASDTSIIRELGVKALKLWEKTNGGVGVSPTAKHCWAMIVTIVGSYYRQSDLALARTK</sequence>
<dbReference type="PANTHER" id="PTHR12794:SF0">
    <property type="entry name" value="GEM-ASSOCIATED PROTEIN 2"/>
    <property type="match status" value="1"/>
</dbReference>
<dbReference type="GeneID" id="66118450"/>
<dbReference type="GO" id="GO:0005634">
    <property type="term" value="C:nucleus"/>
    <property type="evidence" value="ECO:0007669"/>
    <property type="project" value="TreeGrafter"/>
</dbReference>
<accession>A0A9P7V9U8</accession>
<dbReference type="Gene3D" id="1.20.58.1070">
    <property type="match status" value="1"/>
</dbReference>
<dbReference type="EMBL" id="JAHMUF010000009">
    <property type="protein sequence ID" value="KAG7193878.1"/>
    <property type="molecule type" value="Genomic_DNA"/>
</dbReference>
<dbReference type="GO" id="GO:0032797">
    <property type="term" value="C:SMN complex"/>
    <property type="evidence" value="ECO:0007669"/>
    <property type="project" value="TreeGrafter"/>
</dbReference>
<protein>
    <submittedName>
        <fullName evidence="2">Uncharacterized protein</fullName>
    </submittedName>
</protein>
<comment type="caution">
    <text evidence="2">The sequence shown here is derived from an EMBL/GenBank/DDBJ whole genome shotgun (WGS) entry which is preliminary data.</text>
</comment>
<evidence type="ECO:0000313" key="3">
    <source>
        <dbReference type="Proteomes" id="UP000790833"/>
    </source>
</evidence>
<evidence type="ECO:0000313" key="2">
    <source>
        <dbReference type="EMBL" id="KAG7193878.1"/>
    </source>
</evidence>
<dbReference type="AlphaFoldDB" id="A0A9P7V9U8"/>
<dbReference type="InterPro" id="IPR035426">
    <property type="entry name" value="Gemin2/Brr1"/>
</dbReference>
<dbReference type="OrthoDB" id="428895at2759"/>
<organism evidence="2 3">
    <name type="scientific">Scheffersomyces spartinae</name>
    <dbReference type="NCBI Taxonomy" id="45513"/>
    <lineage>
        <taxon>Eukaryota</taxon>
        <taxon>Fungi</taxon>
        <taxon>Dikarya</taxon>
        <taxon>Ascomycota</taxon>
        <taxon>Saccharomycotina</taxon>
        <taxon>Pichiomycetes</taxon>
        <taxon>Debaryomycetaceae</taxon>
        <taxon>Scheffersomyces</taxon>
    </lineage>
</organism>
<reference evidence="2" key="1">
    <citation type="submission" date="2021-03" db="EMBL/GenBank/DDBJ databases">
        <authorList>
            <person name="Palmer J.M."/>
        </authorList>
    </citation>
    <scope>NUCLEOTIDE SEQUENCE</scope>
    <source>
        <strain evidence="2">ARV_011</strain>
    </source>
</reference>
<dbReference type="RefSeq" id="XP_043049425.1">
    <property type="nucleotide sequence ID" value="XM_043195720.1"/>
</dbReference>
<dbReference type="GO" id="GO:0000387">
    <property type="term" value="P:spliceosomal snRNP assembly"/>
    <property type="evidence" value="ECO:0007669"/>
    <property type="project" value="InterPro"/>
</dbReference>
<name>A0A9P7V9U8_9ASCO</name>